<reference evidence="6 7" key="1">
    <citation type="submission" date="2018-05" db="EMBL/GenBank/DDBJ databases">
        <title>Rhodoferax soyangensis sp.nov., isolated from an oligotrophic freshwater lake.</title>
        <authorList>
            <person name="Park M."/>
        </authorList>
    </citation>
    <scope>NUCLEOTIDE SEQUENCE [LARGE SCALE GENOMIC DNA]</scope>
    <source>
        <strain evidence="6 7">IMCC26218</strain>
    </source>
</reference>
<dbReference type="InterPro" id="IPR017937">
    <property type="entry name" value="Thioredoxin_CS"/>
</dbReference>
<dbReference type="Pfam" id="PF08534">
    <property type="entry name" value="Redoxin"/>
    <property type="match status" value="1"/>
</dbReference>
<keyword evidence="4" id="KW-1133">Transmembrane helix</keyword>
<dbReference type="EMBL" id="QFZK01000018">
    <property type="protein sequence ID" value="RFO95340.1"/>
    <property type="molecule type" value="Genomic_DNA"/>
</dbReference>
<evidence type="ECO:0000256" key="1">
    <source>
        <dbReference type="ARBA" id="ARBA00004196"/>
    </source>
</evidence>
<comment type="subcellular location">
    <subcellularLocation>
        <location evidence="1">Cell envelope</location>
    </subcellularLocation>
</comment>
<name>A0A3E1R9I6_9BURK</name>
<organism evidence="6 7">
    <name type="scientific">Rhodoferax lacus</name>
    <dbReference type="NCBI Taxonomy" id="2184758"/>
    <lineage>
        <taxon>Bacteria</taxon>
        <taxon>Pseudomonadati</taxon>
        <taxon>Pseudomonadota</taxon>
        <taxon>Betaproteobacteria</taxon>
        <taxon>Burkholderiales</taxon>
        <taxon>Comamonadaceae</taxon>
        <taxon>Rhodoferax</taxon>
    </lineage>
</organism>
<dbReference type="PANTHER" id="PTHR42852">
    <property type="entry name" value="THIOL:DISULFIDE INTERCHANGE PROTEIN DSBE"/>
    <property type="match status" value="1"/>
</dbReference>
<dbReference type="PANTHER" id="PTHR42852:SF13">
    <property type="entry name" value="PROTEIN DIPZ"/>
    <property type="match status" value="1"/>
</dbReference>
<keyword evidence="4" id="KW-0812">Transmembrane</keyword>
<accession>A0A3E1R9I6</accession>
<dbReference type="GO" id="GO:0015036">
    <property type="term" value="F:disulfide oxidoreductase activity"/>
    <property type="evidence" value="ECO:0007669"/>
    <property type="project" value="UniProtKB-ARBA"/>
</dbReference>
<dbReference type="GO" id="GO:0017004">
    <property type="term" value="P:cytochrome complex assembly"/>
    <property type="evidence" value="ECO:0007669"/>
    <property type="project" value="UniProtKB-KW"/>
</dbReference>
<keyword evidence="2" id="KW-0201">Cytochrome c-type biogenesis</keyword>
<keyword evidence="4" id="KW-0472">Membrane</keyword>
<dbReference type="InterPro" id="IPR036249">
    <property type="entry name" value="Thioredoxin-like_sf"/>
</dbReference>
<dbReference type="RefSeq" id="WP_117179780.1">
    <property type="nucleotide sequence ID" value="NZ_QFZK01000018.1"/>
</dbReference>
<dbReference type="SUPFAM" id="SSF52833">
    <property type="entry name" value="Thioredoxin-like"/>
    <property type="match status" value="1"/>
</dbReference>
<dbReference type="CDD" id="cd02966">
    <property type="entry name" value="TlpA_like_family"/>
    <property type="match status" value="1"/>
</dbReference>
<keyword evidence="7" id="KW-1185">Reference proteome</keyword>
<feature type="transmembrane region" description="Helical" evidence="4">
    <location>
        <begin position="25"/>
        <end position="44"/>
    </location>
</feature>
<dbReference type="GO" id="GO:0030313">
    <property type="term" value="C:cell envelope"/>
    <property type="evidence" value="ECO:0007669"/>
    <property type="project" value="UniProtKB-SubCell"/>
</dbReference>
<dbReference type="Gene3D" id="3.40.30.10">
    <property type="entry name" value="Glutaredoxin"/>
    <property type="match status" value="1"/>
</dbReference>
<protein>
    <submittedName>
        <fullName evidence="6">Redoxin</fullName>
    </submittedName>
</protein>
<dbReference type="PROSITE" id="PS00194">
    <property type="entry name" value="THIOREDOXIN_1"/>
    <property type="match status" value="1"/>
</dbReference>
<feature type="domain" description="Thioredoxin" evidence="5">
    <location>
        <begin position="56"/>
        <end position="195"/>
    </location>
</feature>
<dbReference type="OrthoDB" id="9811352at2"/>
<dbReference type="InterPro" id="IPR006311">
    <property type="entry name" value="TAT_signal"/>
</dbReference>
<evidence type="ECO:0000256" key="4">
    <source>
        <dbReference type="SAM" id="Phobius"/>
    </source>
</evidence>
<keyword evidence="3" id="KW-0676">Redox-active center</keyword>
<dbReference type="PROSITE" id="PS51318">
    <property type="entry name" value="TAT"/>
    <property type="match status" value="1"/>
</dbReference>
<dbReference type="PROSITE" id="PS51352">
    <property type="entry name" value="THIOREDOXIN_2"/>
    <property type="match status" value="1"/>
</dbReference>
<comment type="caution">
    <text evidence="6">The sequence shown here is derived from an EMBL/GenBank/DDBJ whole genome shotgun (WGS) entry which is preliminary data.</text>
</comment>
<proteinExistence type="predicted"/>
<evidence type="ECO:0000259" key="5">
    <source>
        <dbReference type="PROSITE" id="PS51352"/>
    </source>
</evidence>
<gene>
    <name evidence="6" type="ORF">DIC66_19130</name>
</gene>
<evidence type="ECO:0000256" key="3">
    <source>
        <dbReference type="ARBA" id="ARBA00023284"/>
    </source>
</evidence>
<dbReference type="InterPro" id="IPR013766">
    <property type="entry name" value="Thioredoxin_domain"/>
</dbReference>
<dbReference type="InterPro" id="IPR050553">
    <property type="entry name" value="Thioredoxin_ResA/DsbE_sf"/>
</dbReference>
<dbReference type="Proteomes" id="UP000260665">
    <property type="component" value="Unassembled WGS sequence"/>
</dbReference>
<dbReference type="InterPro" id="IPR013740">
    <property type="entry name" value="Redoxin"/>
</dbReference>
<evidence type="ECO:0000256" key="2">
    <source>
        <dbReference type="ARBA" id="ARBA00022748"/>
    </source>
</evidence>
<sequence length="195" mass="21215">MSETENNSSPLAGAALPADKPRRTLLLAAAGLVAAGAGAGFAWWRKRHSPDSALAIQPPEGFWDLQWDSPQGTPVRLQSFRGKPLLINFWATWCPPCVEEMPLINNFFDKHQTDGWQVLGLAIDKPTAVSTFMTRTPVSYPIGMAGATSTELWTQLGNPYGALPYSLLVGANGTILQRRLGKLSQADLDVWAQLK</sequence>
<dbReference type="AlphaFoldDB" id="A0A3E1R9I6"/>
<evidence type="ECO:0000313" key="7">
    <source>
        <dbReference type="Proteomes" id="UP000260665"/>
    </source>
</evidence>
<evidence type="ECO:0000313" key="6">
    <source>
        <dbReference type="EMBL" id="RFO95340.1"/>
    </source>
</evidence>